<gene>
    <name evidence="1" type="ORF">ANACOL_04381</name>
</gene>
<dbReference type="eggNOG" id="ENOG5033G3H">
    <property type="taxonomic scope" value="Bacteria"/>
</dbReference>
<comment type="caution">
    <text evidence="1">The sequence shown here is derived from an EMBL/GenBank/DDBJ whole genome shotgun (WGS) entry which is preliminary data.</text>
</comment>
<sequence length="76" mass="8377">MKEGEAMDLRGGRITIGELLSRPDVRARVQRAFPGVLNSPLTARVSGLTLNGALQMAARYVPRARLDQLVRELESM</sequence>
<dbReference type="EMBL" id="ABGD02000034">
    <property type="protein sequence ID" value="EDS09056.1"/>
    <property type="molecule type" value="Genomic_DNA"/>
</dbReference>
<proteinExistence type="predicted"/>
<organism evidence="1 2">
    <name type="scientific">Anaerotruncus colihominis DSM 17241</name>
    <dbReference type="NCBI Taxonomy" id="445972"/>
    <lineage>
        <taxon>Bacteria</taxon>
        <taxon>Bacillati</taxon>
        <taxon>Bacillota</taxon>
        <taxon>Clostridia</taxon>
        <taxon>Eubacteriales</taxon>
        <taxon>Oscillospiraceae</taxon>
        <taxon>Anaerotruncus</taxon>
    </lineage>
</organism>
<protein>
    <submittedName>
        <fullName evidence="1">Uncharacterized protein</fullName>
    </submittedName>
</protein>
<evidence type="ECO:0000313" key="1">
    <source>
        <dbReference type="EMBL" id="EDS09056.1"/>
    </source>
</evidence>
<evidence type="ECO:0000313" key="2">
    <source>
        <dbReference type="Proteomes" id="UP000003803"/>
    </source>
</evidence>
<reference evidence="1" key="2">
    <citation type="submission" date="2013-09" db="EMBL/GenBank/DDBJ databases">
        <title>Draft genome sequence of Anaerotruncus colihominis(DSM 17241).</title>
        <authorList>
            <person name="Sudarsanam P."/>
            <person name="Ley R."/>
            <person name="Guruge J."/>
            <person name="Turnbaugh P.J."/>
            <person name="Mahowald M."/>
            <person name="Liep D."/>
            <person name="Gordon J."/>
        </authorList>
    </citation>
    <scope>NUCLEOTIDE SEQUENCE</scope>
    <source>
        <strain evidence="1">DSM 17241</strain>
    </source>
</reference>
<dbReference type="STRING" id="169435.ERS852551_01172"/>
<keyword evidence="2" id="KW-1185">Reference proteome</keyword>
<reference evidence="1" key="1">
    <citation type="submission" date="2007-11" db="EMBL/GenBank/DDBJ databases">
        <authorList>
            <person name="Fulton L."/>
            <person name="Clifton S."/>
            <person name="Fulton B."/>
            <person name="Xu J."/>
            <person name="Minx P."/>
            <person name="Pepin K.H."/>
            <person name="Johnson M."/>
            <person name="Thiruvilangam P."/>
            <person name="Bhonagiri V."/>
            <person name="Nash W.E."/>
            <person name="Mardis E.R."/>
            <person name="Wilson R.K."/>
        </authorList>
    </citation>
    <scope>NUCLEOTIDE SEQUENCE [LARGE SCALE GENOMIC DNA]</scope>
    <source>
        <strain evidence="1">DSM 17241</strain>
    </source>
</reference>
<dbReference type="HOGENOM" id="CLU_198744_0_0_9"/>
<name>B0PHT8_9FIRM</name>
<accession>B0PHT8</accession>
<dbReference type="AlphaFoldDB" id="B0PHT8"/>
<dbReference type="Proteomes" id="UP000003803">
    <property type="component" value="Unassembled WGS sequence"/>
</dbReference>